<keyword evidence="4" id="KW-0808">Transferase</keyword>
<comment type="pathway">
    <text evidence="1">Cofactor biosynthesis; (R)-pantothenate biosynthesis; (R)-pantoate from 3-methyl-2-oxobutanoate: step 1/2.</text>
</comment>
<dbReference type="CDD" id="cd06557">
    <property type="entry name" value="KPHMT-like"/>
    <property type="match status" value="1"/>
</dbReference>
<sequence length="293" mass="30847">MVNNGENNSNGTAAPARRLPVTVPRLRQMKEKGERIVMLTCYDASMAAHMASEVDVILVGDSFGNVVQGHPTTLPVTLDEMIYHTKAVYRGLVTAGSGASPVPSPLLVADMPFVCMQSVEQAVEAGARLLSEASAAMVKLEGASPLCLDIISALTSRSIPTFGHLGLTPQSIHSLGGYRVQGKSESAAEKLKADAIAVENAGASLLLLECVPEGLAQLISKSISIPTIGIGAGIHCDGQGLIVYDVLGLTYGFKAKFSKNFLTVAGGSVPLAFRTFAEDVRQGRFPTAEYTYH</sequence>
<dbReference type="PIRSF" id="PIRSF000388">
    <property type="entry name" value="Pantoate_hydroxy_MeTrfase"/>
    <property type="match status" value="1"/>
</dbReference>
<gene>
    <name evidence="6" type="ORF">DdX_01005</name>
</gene>
<dbReference type="SUPFAM" id="SSF51621">
    <property type="entry name" value="Phosphoenolpyruvate/pyruvate domain"/>
    <property type="match status" value="1"/>
</dbReference>
<dbReference type="Gene3D" id="3.20.20.60">
    <property type="entry name" value="Phosphoenolpyruvate-binding domains"/>
    <property type="match status" value="1"/>
</dbReference>
<dbReference type="GO" id="GO:0015940">
    <property type="term" value="P:pantothenate biosynthetic process"/>
    <property type="evidence" value="ECO:0007669"/>
    <property type="project" value="InterPro"/>
</dbReference>
<dbReference type="GO" id="GO:0003864">
    <property type="term" value="F:3-methyl-2-oxobutanoate hydroxymethyltransferase activity"/>
    <property type="evidence" value="ECO:0007669"/>
    <property type="project" value="UniProtKB-EC"/>
</dbReference>
<dbReference type="Proteomes" id="UP001201812">
    <property type="component" value="Unassembled WGS sequence"/>
</dbReference>
<dbReference type="InterPro" id="IPR040442">
    <property type="entry name" value="Pyrv_kinase-like_dom_sf"/>
</dbReference>
<evidence type="ECO:0000256" key="5">
    <source>
        <dbReference type="ARBA" id="ARBA00049172"/>
    </source>
</evidence>
<protein>
    <recommendedName>
        <fullName evidence="3">3-methyl-2-oxobutanoate hydroxymethyltransferase</fullName>
        <ecNumber evidence="3">2.1.2.11</ecNumber>
    </recommendedName>
</protein>
<dbReference type="EC" id="2.1.2.11" evidence="3"/>
<evidence type="ECO:0000256" key="1">
    <source>
        <dbReference type="ARBA" id="ARBA00005033"/>
    </source>
</evidence>
<dbReference type="GO" id="GO:0000287">
    <property type="term" value="F:magnesium ion binding"/>
    <property type="evidence" value="ECO:0007669"/>
    <property type="project" value="TreeGrafter"/>
</dbReference>
<dbReference type="InterPro" id="IPR003700">
    <property type="entry name" value="Pantoate_hydroxy_MeTrfase"/>
</dbReference>
<name>A0AAD4NEQ1_9BILA</name>
<dbReference type="PANTHER" id="PTHR20881">
    <property type="entry name" value="3-METHYL-2-OXOBUTANOATE HYDROXYMETHYLTRANSFERASE"/>
    <property type="match status" value="1"/>
</dbReference>
<evidence type="ECO:0000256" key="3">
    <source>
        <dbReference type="ARBA" id="ARBA00012618"/>
    </source>
</evidence>
<comment type="catalytic activity">
    <reaction evidence="5">
        <text>(6R)-5,10-methylene-5,6,7,8-tetrahydrofolate + 3-methyl-2-oxobutanoate + H2O = 2-dehydropantoate + (6S)-5,6,7,8-tetrahydrofolate</text>
        <dbReference type="Rhea" id="RHEA:11824"/>
        <dbReference type="ChEBI" id="CHEBI:11561"/>
        <dbReference type="ChEBI" id="CHEBI:11851"/>
        <dbReference type="ChEBI" id="CHEBI:15377"/>
        <dbReference type="ChEBI" id="CHEBI:15636"/>
        <dbReference type="ChEBI" id="CHEBI:57453"/>
        <dbReference type="EC" id="2.1.2.11"/>
    </reaction>
</comment>
<comment type="caution">
    <text evidence="6">The sequence shown here is derived from an EMBL/GenBank/DDBJ whole genome shotgun (WGS) entry which is preliminary data.</text>
</comment>
<dbReference type="InterPro" id="IPR015813">
    <property type="entry name" value="Pyrv/PenolPyrv_kinase-like_dom"/>
</dbReference>
<keyword evidence="7" id="KW-1185">Reference proteome</keyword>
<dbReference type="AlphaFoldDB" id="A0AAD4NEQ1"/>
<reference evidence="6" key="1">
    <citation type="submission" date="2022-01" db="EMBL/GenBank/DDBJ databases">
        <title>Genome Sequence Resource for Two Populations of Ditylenchus destructor, the Migratory Endoparasitic Phytonematode.</title>
        <authorList>
            <person name="Zhang H."/>
            <person name="Lin R."/>
            <person name="Xie B."/>
        </authorList>
    </citation>
    <scope>NUCLEOTIDE SEQUENCE</scope>
    <source>
        <strain evidence="6">BazhouSP</strain>
    </source>
</reference>
<dbReference type="NCBIfam" id="TIGR00222">
    <property type="entry name" value="panB"/>
    <property type="match status" value="1"/>
</dbReference>
<evidence type="ECO:0000256" key="4">
    <source>
        <dbReference type="ARBA" id="ARBA00022679"/>
    </source>
</evidence>
<evidence type="ECO:0000256" key="2">
    <source>
        <dbReference type="ARBA" id="ARBA00008676"/>
    </source>
</evidence>
<dbReference type="PANTHER" id="PTHR20881:SF0">
    <property type="entry name" value="3-METHYL-2-OXOBUTANOATE HYDROXYMETHYLTRANSFERASE"/>
    <property type="match status" value="1"/>
</dbReference>
<evidence type="ECO:0000313" key="6">
    <source>
        <dbReference type="EMBL" id="KAI1728802.1"/>
    </source>
</evidence>
<evidence type="ECO:0000313" key="7">
    <source>
        <dbReference type="Proteomes" id="UP001201812"/>
    </source>
</evidence>
<dbReference type="FunFam" id="3.20.20.60:FF:000003">
    <property type="entry name" value="3-methyl-2-oxobutanoate hydroxymethyltransferase"/>
    <property type="match status" value="1"/>
</dbReference>
<dbReference type="Pfam" id="PF02548">
    <property type="entry name" value="Pantoate_transf"/>
    <property type="match status" value="1"/>
</dbReference>
<dbReference type="HAMAP" id="MF_00156">
    <property type="entry name" value="PanB"/>
    <property type="match status" value="1"/>
</dbReference>
<dbReference type="NCBIfam" id="NF001452">
    <property type="entry name" value="PRK00311.1"/>
    <property type="match status" value="1"/>
</dbReference>
<accession>A0AAD4NEQ1</accession>
<dbReference type="GO" id="GO:0005737">
    <property type="term" value="C:cytoplasm"/>
    <property type="evidence" value="ECO:0007669"/>
    <property type="project" value="TreeGrafter"/>
</dbReference>
<comment type="similarity">
    <text evidence="2">Belongs to the PanB family.</text>
</comment>
<dbReference type="EMBL" id="JAKKPZ010000001">
    <property type="protein sequence ID" value="KAI1728802.1"/>
    <property type="molecule type" value="Genomic_DNA"/>
</dbReference>
<proteinExistence type="inferred from homology"/>
<organism evidence="6 7">
    <name type="scientific">Ditylenchus destructor</name>
    <dbReference type="NCBI Taxonomy" id="166010"/>
    <lineage>
        <taxon>Eukaryota</taxon>
        <taxon>Metazoa</taxon>
        <taxon>Ecdysozoa</taxon>
        <taxon>Nematoda</taxon>
        <taxon>Chromadorea</taxon>
        <taxon>Rhabditida</taxon>
        <taxon>Tylenchina</taxon>
        <taxon>Tylenchomorpha</taxon>
        <taxon>Sphaerularioidea</taxon>
        <taxon>Anguinidae</taxon>
        <taxon>Anguininae</taxon>
        <taxon>Ditylenchus</taxon>
    </lineage>
</organism>